<keyword evidence="3" id="KW-0255">Endonuclease</keyword>
<dbReference type="InterPro" id="IPR051396">
    <property type="entry name" value="Bact_Antivir_Def_Nuclease"/>
</dbReference>
<dbReference type="Gene3D" id="3.40.50.300">
    <property type="entry name" value="P-loop containing nucleotide triphosphate hydrolases"/>
    <property type="match status" value="1"/>
</dbReference>
<protein>
    <submittedName>
        <fullName evidence="3">ATP-dependent endonuclease</fullName>
    </submittedName>
</protein>
<evidence type="ECO:0000259" key="1">
    <source>
        <dbReference type="Pfam" id="PF13175"/>
    </source>
</evidence>
<evidence type="ECO:0000313" key="3">
    <source>
        <dbReference type="EMBL" id="MFC5540532.1"/>
    </source>
</evidence>
<evidence type="ECO:0000259" key="2">
    <source>
        <dbReference type="Pfam" id="PF20469"/>
    </source>
</evidence>
<dbReference type="InterPro" id="IPR027417">
    <property type="entry name" value="P-loop_NTPase"/>
</dbReference>
<dbReference type="PANTHER" id="PTHR43581:SF4">
    <property type="entry name" value="ATP_GTP PHOSPHATASE"/>
    <property type="match status" value="1"/>
</dbReference>
<proteinExistence type="predicted"/>
<dbReference type="InterPro" id="IPR034139">
    <property type="entry name" value="TOPRIM_OLD"/>
</dbReference>
<dbReference type="SUPFAM" id="SSF52540">
    <property type="entry name" value="P-loop containing nucleoside triphosphate hydrolases"/>
    <property type="match status" value="1"/>
</dbReference>
<feature type="domain" description="OLD protein-like TOPRIM" evidence="2">
    <location>
        <begin position="413"/>
        <end position="449"/>
    </location>
</feature>
<dbReference type="Pfam" id="PF13175">
    <property type="entry name" value="AAA_15"/>
    <property type="match status" value="1"/>
</dbReference>
<feature type="domain" description="Endonuclease GajA/Old nuclease/RecF-like AAA" evidence="1">
    <location>
        <begin position="1"/>
        <end position="368"/>
    </location>
</feature>
<dbReference type="RefSeq" id="WP_342470267.1">
    <property type="nucleotide sequence ID" value="NZ_JBHSNQ010000022.1"/>
</dbReference>
<keyword evidence="3" id="KW-0540">Nuclease</keyword>
<gene>
    <name evidence="3" type="ORF">ACFPOH_01825</name>
</gene>
<evidence type="ECO:0000313" key="4">
    <source>
        <dbReference type="Proteomes" id="UP001595978"/>
    </source>
</evidence>
<accession>A0ABW0RCD0</accession>
<comment type="caution">
    <text evidence="3">The sequence shown here is derived from an EMBL/GenBank/DDBJ whole genome shotgun (WGS) entry which is preliminary data.</text>
</comment>
<dbReference type="Proteomes" id="UP001595978">
    <property type="component" value="Unassembled WGS sequence"/>
</dbReference>
<keyword evidence="3" id="KW-0378">Hydrolase</keyword>
<dbReference type="PANTHER" id="PTHR43581">
    <property type="entry name" value="ATP/GTP PHOSPHATASE"/>
    <property type="match status" value="1"/>
</dbReference>
<reference evidence="4" key="1">
    <citation type="journal article" date="2019" name="Int. J. Syst. Evol. Microbiol.">
        <title>The Global Catalogue of Microorganisms (GCM) 10K type strain sequencing project: providing services to taxonomists for standard genome sequencing and annotation.</title>
        <authorList>
            <consortium name="The Broad Institute Genomics Platform"/>
            <consortium name="The Broad Institute Genome Sequencing Center for Infectious Disease"/>
            <person name="Wu L."/>
            <person name="Ma J."/>
        </authorList>
    </citation>
    <scope>NUCLEOTIDE SEQUENCE [LARGE SCALE GENOMIC DNA]</scope>
    <source>
        <strain evidence="4">CCUG 56331</strain>
    </source>
</reference>
<name>A0ABW0RCD0_9BACL</name>
<organism evidence="3 4">
    <name type="scientific">Ureibacillus suwonensis</name>
    <dbReference type="NCBI Taxonomy" id="313007"/>
    <lineage>
        <taxon>Bacteria</taxon>
        <taxon>Bacillati</taxon>
        <taxon>Bacillota</taxon>
        <taxon>Bacilli</taxon>
        <taxon>Bacillales</taxon>
        <taxon>Caryophanaceae</taxon>
        <taxon>Ureibacillus</taxon>
    </lineage>
</organism>
<dbReference type="Pfam" id="PF20469">
    <property type="entry name" value="OLD-like_TOPRIM"/>
    <property type="match status" value="1"/>
</dbReference>
<dbReference type="InterPro" id="IPR041685">
    <property type="entry name" value="AAA_GajA/Old/RecF-like"/>
</dbReference>
<keyword evidence="4" id="KW-1185">Reference proteome</keyword>
<dbReference type="GO" id="GO:0004519">
    <property type="term" value="F:endonuclease activity"/>
    <property type="evidence" value="ECO:0007669"/>
    <property type="project" value="UniProtKB-KW"/>
</dbReference>
<sequence length="585" mass="67673">MKISKLKIQNYRNLTDVNIELNRVVVFIGDNNSGKSNLLRAITLPFMNDEVGSINKNLGWNDINNLAKERYFAFIKENIQTIINGNVNLDEFEDIIPFVMVEATFEPDGADEFYVHRWINSLDDEKPVYSICYKYYIENPKDLLTHIQNILKQETDSIENLKMNLLPIEFFKYVIMIPTTGEQIAYNELANFKYNSLAAERDDFSNNSNRLGSKSLVNLLHNKLSDEDKVKIEKSYGKFFDELKEISNIEGVFNWQENSELENAKDFFDEISLLPNMPSMSSLLNNVKLGYGDEYLNTQGLGYRNLIYLFVMMNSLEISSDMALNILTIEEPEAHLSTSNELMLASYLNSLVNSSSQLQVFISTHSTMFLNKLKLENVCIVSQGKAFSLKSELKDKQLDYLAKKPNLDFIKFLFSRRCVLVEGPSEEIFIRSYLNSQTNSLHDIEVISLHKGFTKMIDIWLKVNEDSTNRLGIIRDFDNQPNAQEQHEKYNKYKNVYVTTTEQYTLEPEIVSTGDNYKKLKAYFEKFHGWTNIDTPKSLSEKWQGAKAETMLKFCKDIGIEELSEIELPQHISRVLHFLQSGEKQ</sequence>
<dbReference type="EMBL" id="JBHSNQ010000022">
    <property type="protein sequence ID" value="MFC5540532.1"/>
    <property type="molecule type" value="Genomic_DNA"/>
</dbReference>